<dbReference type="PRINTS" id="PR01007">
    <property type="entry name" value="FLGHOOKFLIK"/>
</dbReference>
<dbReference type="EMBL" id="LGRX02027676">
    <property type="protein sequence ID" value="KAK3248946.1"/>
    <property type="molecule type" value="Genomic_DNA"/>
</dbReference>
<protein>
    <submittedName>
        <fullName evidence="2">Uncharacterized protein</fullName>
    </submittedName>
</protein>
<dbReference type="Proteomes" id="UP001190700">
    <property type="component" value="Unassembled WGS sequence"/>
</dbReference>
<keyword evidence="3" id="KW-1185">Reference proteome</keyword>
<accession>A0AAE0F1U1</accession>
<feature type="region of interest" description="Disordered" evidence="1">
    <location>
        <begin position="313"/>
        <end position="332"/>
    </location>
</feature>
<gene>
    <name evidence="2" type="ORF">CYMTET_41611</name>
</gene>
<reference evidence="2 3" key="1">
    <citation type="journal article" date="2015" name="Genome Biol. Evol.">
        <title>Comparative Genomics of a Bacterivorous Green Alga Reveals Evolutionary Causalities and Consequences of Phago-Mixotrophic Mode of Nutrition.</title>
        <authorList>
            <person name="Burns J.A."/>
            <person name="Paasch A."/>
            <person name="Narechania A."/>
            <person name="Kim E."/>
        </authorList>
    </citation>
    <scope>NUCLEOTIDE SEQUENCE [LARGE SCALE GENOMIC DNA]</scope>
    <source>
        <strain evidence="2 3">PLY_AMNH</strain>
    </source>
</reference>
<feature type="region of interest" description="Disordered" evidence="1">
    <location>
        <begin position="136"/>
        <end position="155"/>
    </location>
</feature>
<organism evidence="2 3">
    <name type="scientific">Cymbomonas tetramitiformis</name>
    <dbReference type="NCBI Taxonomy" id="36881"/>
    <lineage>
        <taxon>Eukaryota</taxon>
        <taxon>Viridiplantae</taxon>
        <taxon>Chlorophyta</taxon>
        <taxon>Pyramimonadophyceae</taxon>
        <taxon>Pyramimonadales</taxon>
        <taxon>Pyramimonadaceae</taxon>
        <taxon>Cymbomonas</taxon>
    </lineage>
</organism>
<sequence length="332" mass="34621">MISQSQDDEWTILRTRSFDFTRFGPLTDESTAAADLWNLVKDDLQLPNALEPVLYTGATTDASRIFLASLLRLDKPLAYIRQSHHPEPLVKQAPERMKNYVDGRHATQTLAKVDEISLFRRVTVVASKNRHYKTSKVKKMRLSSGASSSGSSLGDALGVPGAPVPCEPMESDFSKCTPQFPDIPSVLAPAVITTCAPQNLAPITSNLPQPAAPAFAAPVAPTFLAHAVLAPQQPAAPTVLAPANPVPQQPSAPAFAAPVAPAQQPAASTVLAPAASAPAIAPQQQSAAPTVLAPAVSAPIVPQQPAAPTVVVPTNPNPQPTAAPSFAAPIAP</sequence>
<proteinExistence type="predicted"/>
<dbReference type="InterPro" id="IPR001635">
    <property type="entry name" value="Flag_hook_Flik"/>
</dbReference>
<evidence type="ECO:0000313" key="2">
    <source>
        <dbReference type="EMBL" id="KAK3248946.1"/>
    </source>
</evidence>
<comment type="caution">
    <text evidence="2">The sequence shown here is derived from an EMBL/GenBank/DDBJ whole genome shotgun (WGS) entry which is preliminary data.</text>
</comment>
<evidence type="ECO:0000256" key="1">
    <source>
        <dbReference type="SAM" id="MobiDB-lite"/>
    </source>
</evidence>
<feature type="compositionally biased region" description="Low complexity" evidence="1">
    <location>
        <begin position="142"/>
        <end position="155"/>
    </location>
</feature>
<name>A0AAE0F1U1_9CHLO</name>
<evidence type="ECO:0000313" key="3">
    <source>
        <dbReference type="Proteomes" id="UP001190700"/>
    </source>
</evidence>
<dbReference type="AlphaFoldDB" id="A0AAE0F1U1"/>